<dbReference type="RefSeq" id="WP_163957981.1">
    <property type="nucleotide sequence ID" value="NZ_BAAAES010000012.1"/>
</dbReference>
<dbReference type="InterPro" id="IPR012334">
    <property type="entry name" value="Pectin_lyas_fold"/>
</dbReference>
<evidence type="ECO:0000256" key="2">
    <source>
        <dbReference type="ARBA" id="ARBA00022801"/>
    </source>
</evidence>
<evidence type="ECO:0000256" key="3">
    <source>
        <dbReference type="ARBA" id="ARBA00023085"/>
    </source>
</evidence>
<accession>A0ABP3T5D5</accession>
<keyword evidence="2" id="KW-0378">Hydrolase</keyword>
<dbReference type="InterPro" id="IPR000070">
    <property type="entry name" value="Pectinesterase_cat"/>
</dbReference>
<proteinExistence type="inferred from homology"/>
<feature type="domain" description="Pectinesterase catalytic" evidence="4">
    <location>
        <begin position="2"/>
        <end position="247"/>
    </location>
</feature>
<name>A0ABP3T5D5_9SPHN</name>
<sequence length="305" mass="32452">MTIDAALRQASLLPAPVVIAVEPGIYREKLHVTVPGVTLVATRPGVVIVNGAAAGHRSPDGRPWGTGRTATLTIDAPDVTLRGLTIRNDFDYIADTVSQASGGAQAVALMIARTADRVLVENCGIEGYQDTLYVNARAAFRRCRIVGGVDFIFGNAAALFRHCDIVTRYVPNAIDSGFIAAPSTLATDRFGLVFDRCHVTREAGVPDGSTWLGRPWRAGGNMAILGTAAFLRCRLDGHIKAAGWTEMGFTDPAGVRRMLTPQEARLFEWGSRGPGAAPAAPTRRMLSDAEAAGYTPDAILQGWVP</sequence>
<evidence type="ECO:0000256" key="1">
    <source>
        <dbReference type="ARBA" id="ARBA00008891"/>
    </source>
</evidence>
<dbReference type="SUPFAM" id="SSF51126">
    <property type="entry name" value="Pectin lyase-like"/>
    <property type="match status" value="1"/>
</dbReference>
<gene>
    <name evidence="5" type="ORF">GCM10009102_32690</name>
</gene>
<comment type="caution">
    <text evidence="5">The sequence shown here is derived from an EMBL/GenBank/DDBJ whole genome shotgun (WGS) entry which is preliminary data.</text>
</comment>
<dbReference type="InterPro" id="IPR011050">
    <property type="entry name" value="Pectin_lyase_fold/virulence"/>
</dbReference>
<protein>
    <submittedName>
        <fullName evidence="5">Pectinesterase family protein</fullName>
    </submittedName>
</protein>
<dbReference type="Proteomes" id="UP001500238">
    <property type="component" value="Unassembled WGS sequence"/>
</dbReference>
<dbReference type="PANTHER" id="PTHR31321:SF57">
    <property type="entry name" value="PECTINESTERASE 53-RELATED"/>
    <property type="match status" value="1"/>
</dbReference>
<evidence type="ECO:0000313" key="5">
    <source>
        <dbReference type="EMBL" id="GAA0677409.1"/>
    </source>
</evidence>
<evidence type="ECO:0000313" key="6">
    <source>
        <dbReference type="Proteomes" id="UP001500238"/>
    </source>
</evidence>
<reference evidence="6" key="1">
    <citation type="journal article" date="2019" name="Int. J. Syst. Evol. Microbiol.">
        <title>The Global Catalogue of Microorganisms (GCM) 10K type strain sequencing project: providing services to taxonomists for standard genome sequencing and annotation.</title>
        <authorList>
            <consortium name="The Broad Institute Genomics Platform"/>
            <consortium name="The Broad Institute Genome Sequencing Center for Infectious Disease"/>
            <person name="Wu L."/>
            <person name="Ma J."/>
        </authorList>
    </citation>
    <scope>NUCLEOTIDE SEQUENCE [LARGE SCALE GENOMIC DNA]</scope>
    <source>
        <strain evidence="6">JCM 14603</strain>
    </source>
</reference>
<keyword evidence="6" id="KW-1185">Reference proteome</keyword>
<dbReference type="Gene3D" id="2.160.20.10">
    <property type="entry name" value="Single-stranded right-handed beta-helix, Pectin lyase-like"/>
    <property type="match status" value="1"/>
</dbReference>
<dbReference type="PANTHER" id="PTHR31321">
    <property type="entry name" value="ACYL-COA THIOESTER HYDROLASE YBHC-RELATED"/>
    <property type="match status" value="1"/>
</dbReference>
<dbReference type="Pfam" id="PF01095">
    <property type="entry name" value="Pectinesterase"/>
    <property type="match status" value="1"/>
</dbReference>
<evidence type="ECO:0000259" key="4">
    <source>
        <dbReference type="Pfam" id="PF01095"/>
    </source>
</evidence>
<keyword evidence="3" id="KW-0063">Aspartyl esterase</keyword>
<organism evidence="5 6">
    <name type="scientific">Sphingomonas insulae</name>
    <dbReference type="NCBI Taxonomy" id="424800"/>
    <lineage>
        <taxon>Bacteria</taxon>
        <taxon>Pseudomonadati</taxon>
        <taxon>Pseudomonadota</taxon>
        <taxon>Alphaproteobacteria</taxon>
        <taxon>Sphingomonadales</taxon>
        <taxon>Sphingomonadaceae</taxon>
        <taxon>Sphingomonas</taxon>
    </lineage>
</organism>
<comment type="similarity">
    <text evidence="1">Belongs to the pectinesterase family.</text>
</comment>
<dbReference type="EMBL" id="BAAAES010000012">
    <property type="protein sequence ID" value="GAA0677409.1"/>
    <property type="molecule type" value="Genomic_DNA"/>
</dbReference>